<evidence type="ECO:0000313" key="3">
    <source>
        <dbReference type="EMBL" id="QHN37394.1"/>
    </source>
</evidence>
<evidence type="ECO:0000313" key="4">
    <source>
        <dbReference type="Proteomes" id="UP001059836"/>
    </source>
</evidence>
<sequence length="291" mass="30280">MGLISIGLVTVVLGGAGSAAAAPAGTPSPPGSALPKTGIPELDTVLDNLAGNLLGTGRNKVGPNQTRQAIVVTAAKATATTGELTAFERDDAGTWKPVYGPMLAYLGAQGMGEAKDNVPRTPMGTYALDQAFGRKDNPGTAMSYFKVTAQDWWDSDMSSPTYNKHVHAERSPGGDSENLYNSGPVYDYAVNIAHNPQRIPGKASAMFLHVTDHAPTEGGVAIEEGSMRDILRWLDPAKNPKIVIGVNKGTPTDESANTPGTETVSSEGNGFGDLVNFLISLITDLVPGSST</sequence>
<feature type="chain" id="PRO_5045423048" evidence="2">
    <location>
        <begin position="22"/>
        <end position="291"/>
    </location>
</feature>
<keyword evidence="4" id="KW-1185">Reference proteome</keyword>
<organism evidence="3 4">
    <name type="scientific">Gordonia pseudamarae</name>
    <dbReference type="NCBI Taxonomy" id="2831662"/>
    <lineage>
        <taxon>Bacteria</taxon>
        <taxon>Bacillati</taxon>
        <taxon>Actinomycetota</taxon>
        <taxon>Actinomycetes</taxon>
        <taxon>Mycobacteriales</taxon>
        <taxon>Gordoniaceae</taxon>
        <taxon>Gordonia</taxon>
    </lineage>
</organism>
<dbReference type="EMBL" id="CP045809">
    <property type="protein sequence ID" value="QHN37394.1"/>
    <property type="molecule type" value="Genomic_DNA"/>
</dbReference>
<dbReference type="Proteomes" id="UP001059836">
    <property type="component" value="Chromosome"/>
</dbReference>
<name>A0ABX6IPV0_9ACTN</name>
<gene>
    <name evidence="3" type="ORF">GII31_06600</name>
</gene>
<feature type="region of interest" description="Disordered" evidence="1">
    <location>
        <begin position="245"/>
        <end position="267"/>
    </location>
</feature>
<feature type="region of interest" description="Disordered" evidence="1">
    <location>
        <begin position="19"/>
        <end position="39"/>
    </location>
</feature>
<proteinExistence type="predicted"/>
<evidence type="ECO:0000256" key="1">
    <source>
        <dbReference type="SAM" id="MobiDB-lite"/>
    </source>
</evidence>
<dbReference type="PANTHER" id="PTHR38589:SF1">
    <property type="entry name" value="BLR0621 PROTEIN"/>
    <property type="match status" value="1"/>
</dbReference>
<dbReference type="PANTHER" id="PTHR38589">
    <property type="entry name" value="BLR0621 PROTEIN"/>
    <property type="match status" value="1"/>
</dbReference>
<feature type="signal peptide" evidence="2">
    <location>
        <begin position="1"/>
        <end position="21"/>
    </location>
</feature>
<reference evidence="3" key="1">
    <citation type="journal article" date="2021" name="Nat. Microbiol.">
        <title>Cocultivation of an ultrasmall environmental parasitic bacterium with lytic ability against bacteria associated with wastewater foams.</title>
        <authorList>
            <person name="Batinovic S."/>
            <person name="Rose J.J.A."/>
            <person name="Ratcliffe J."/>
            <person name="Seviour R.J."/>
            <person name="Petrovski S."/>
        </authorList>
    </citation>
    <scope>NUCLEOTIDE SEQUENCE</scope>
    <source>
        <strain evidence="3">CON9</strain>
    </source>
</reference>
<feature type="compositionally biased region" description="Polar residues" evidence="1">
    <location>
        <begin position="249"/>
        <end position="267"/>
    </location>
</feature>
<protein>
    <submittedName>
        <fullName evidence="3">Uncharacterized protein</fullName>
    </submittedName>
</protein>
<keyword evidence="2" id="KW-0732">Signal</keyword>
<accession>A0ABX6IPV0</accession>
<evidence type="ECO:0000256" key="2">
    <source>
        <dbReference type="SAM" id="SignalP"/>
    </source>
</evidence>